<protein>
    <submittedName>
        <fullName evidence="1">Uncharacterized protein</fullName>
    </submittedName>
</protein>
<gene>
    <name evidence="1" type="ORF">B0G62_10191</name>
</gene>
<evidence type="ECO:0000313" key="2">
    <source>
        <dbReference type="Proteomes" id="UP000237381"/>
    </source>
</evidence>
<reference evidence="1 2" key="1">
    <citation type="submission" date="2018-01" db="EMBL/GenBank/DDBJ databases">
        <title>Genomic Encyclopedia of Type Strains, Phase III (KMG-III): the genomes of soil and plant-associated and newly described type strains.</title>
        <authorList>
            <person name="Whitman W."/>
        </authorList>
    </citation>
    <scope>NUCLEOTIDE SEQUENCE [LARGE SCALE GENOMIC DNA]</scope>
    <source>
        <strain evidence="1 2">JCM 18070</strain>
    </source>
</reference>
<dbReference type="EMBL" id="PQGA01000001">
    <property type="protein sequence ID" value="POR55697.1"/>
    <property type="molecule type" value="Genomic_DNA"/>
</dbReference>
<dbReference type="OrthoDB" id="2059196at2"/>
<dbReference type="AlphaFoldDB" id="A0A2S4MMW6"/>
<proteinExistence type="predicted"/>
<keyword evidence="2" id="KW-1185">Reference proteome</keyword>
<name>A0A2S4MMW6_9BURK</name>
<organism evidence="1 2">
    <name type="scientific">Paraburkholderia eburnea</name>
    <dbReference type="NCBI Taxonomy" id="1189126"/>
    <lineage>
        <taxon>Bacteria</taxon>
        <taxon>Pseudomonadati</taxon>
        <taxon>Pseudomonadota</taxon>
        <taxon>Betaproteobacteria</taxon>
        <taxon>Burkholderiales</taxon>
        <taxon>Burkholderiaceae</taxon>
        <taxon>Paraburkholderia</taxon>
    </lineage>
</organism>
<comment type="caution">
    <text evidence="1">The sequence shown here is derived from an EMBL/GenBank/DDBJ whole genome shotgun (WGS) entry which is preliminary data.</text>
</comment>
<accession>A0A2S4MMW6</accession>
<dbReference type="Proteomes" id="UP000237381">
    <property type="component" value="Unassembled WGS sequence"/>
</dbReference>
<dbReference type="RefSeq" id="WP_103701484.1">
    <property type="nucleotide sequence ID" value="NZ_PQGA01000001.1"/>
</dbReference>
<sequence length="161" mass="17732">MVDTREQIEQRLSVLIGLDMSGAGCAADMLTLQFGPIREMTTKRGTIKHVGAWALHIQCGWKIERANEVFVDASDFAVSDESTRATLERVRSLITSHGPFIVERVAVGDNGNMSISMSGQLRLLIVTDAAPDEEDWRFFEPGSEGKHFVIQGGKVDPWSLA</sequence>
<evidence type="ECO:0000313" key="1">
    <source>
        <dbReference type="EMBL" id="POR55697.1"/>
    </source>
</evidence>